<sequence>MKAVTLFFWTLPILLSMLSSTDKDRVRHILLRKNSKYNILEQNSV</sequence>
<proteinExistence type="predicted"/>
<gene>
    <name evidence="1" type="ORF">SAMN05443507_12721</name>
</gene>
<evidence type="ECO:0000313" key="1">
    <source>
        <dbReference type="EMBL" id="SHK92171.1"/>
    </source>
</evidence>
<keyword evidence="2" id="KW-1185">Reference proteome</keyword>
<dbReference type="STRING" id="1830138.SAMN05443507_12721"/>
<accession>A0A1M6WEQ1</accession>
<name>A0A1M6WEQ1_9BACL</name>
<dbReference type="AlphaFoldDB" id="A0A1M6WEQ1"/>
<dbReference type="EMBL" id="FRAF01000027">
    <property type="protein sequence ID" value="SHK92171.1"/>
    <property type="molecule type" value="Genomic_DNA"/>
</dbReference>
<evidence type="ECO:0000313" key="2">
    <source>
        <dbReference type="Proteomes" id="UP000184016"/>
    </source>
</evidence>
<protein>
    <submittedName>
        <fullName evidence="1">Uncharacterized protein</fullName>
    </submittedName>
</protein>
<organism evidence="1 2">
    <name type="scientific">Alicyclobacillus tolerans</name>
    <dbReference type="NCBI Taxonomy" id="90970"/>
    <lineage>
        <taxon>Bacteria</taxon>
        <taxon>Bacillati</taxon>
        <taxon>Bacillota</taxon>
        <taxon>Bacilli</taxon>
        <taxon>Bacillales</taxon>
        <taxon>Alicyclobacillaceae</taxon>
        <taxon>Alicyclobacillus</taxon>
    </lineage>
</organism>
<dbReference type="Proteomes" id="UP000184016">
    <property type="component" value="Unassembled WGS sequence"/>
</dbReference>
<reference evidence="2" key="1">
    <citation type="submission" date="2016-11" db="EMBL/GenBank/DDBJ databases">
        <authorList>
            <person name="Varghese N."/>
            <person name="Submissions S."/>
        </authorList>
    </citation>
    <scope>NUCLEOTIDE SEQUENCE [LARGE SCALE GENOMIC DNA]</scope>
    <source>
        <strain evidence="2">USBA-503</strain>
    </source>
</reference>